<dbReference type="OrthoDB" id="839202at2"/>
<proteinExistence type="predicted"/>
<dbReference type="EMBL" id="FUYE01000008">
    <property type="protein sequence ID" value="SKA98401.1"/>
    <property type="molecule type" value="Genomic_DNA"/>
</dbReference>
<organism evidence="2 3">
    <name type="scientific">Prosthecobacter debontii</name>
    <dbReference type="NCBI Taxonomy" id="48467"/>
    <lineage>
        <taxon>Bacteria</taxon>
        <taxon>Pseudomonadati</taxon>
        <taxon>Verrucomicrobiota</taxon>
        <taxon>Verrucomicrobiia</taxon>
        <taxon>Verrucomicrobiales</taxon>
        <taxon>Verrucomicrobiaceae</taxon>
        <taxon>Prosthecobacter</taxon>
    </lineage>
</organism>
<feature type="chain" id="PRO_5012301289" evidence="1">
    <location>
        <begin position="24"/>
        <end position="285"/>
    </location>
</feature>
<dbReference type="STRING" id="48467.SAMN02745166_02750"/>
<evidence type="ECO:0000313" key="3">
    <source>
        <dbReference type="Proteomes" id="UP000190774"/>
    </source>
</evidence>
<dbReference type="AlphaFoldDB" id="A0A1T4YAR1"/>
<keyword evidence="1" id="KW-0732">Signal</keyword>
<evidence type="ECO:0000256" key="1">
    <source>
        <dbReference type="SAM" id="SignalP"/>
    </source>
</evidence>
<name>A0A1T4YAR1_9BACT</name>
<gene>
    <name evidence="2" type="ORF">SAMN02745166_02750</name>
</gene>
<protein>
    <submittedName>
        <fullName evidence="2">Uncharacterized protein</fullName>
    </submittedName>
</protein>
<dbReference type="RefSeq" id="WP_078813933.1">
    <property type="nucleotide sequence ID" value="NZ_FUYE01000008.1"/>
</dbReference>
<sequence length="285" mass="31382">MKIPPAFLGLSLSLTLLTCYVHGADSATAPASPVISTGQWQHEELKRFPAKEANQGVVADDEYLYVISNVEIGKYRKDTFERVGGWKDAKDGPFIHLNAGLMHEGKLYCAHSNFPGVPMTSSIEIFDPVSMQHIGTHSLGIAPGSLTWIVWHENHWLACFAHYAKNQPKTGRDPSWTELVQYDAEWRRTGGWTFPAGIVEIFGGSSSSGGSITSDGTLFITGHDAKQLFVLKFPTAGSVLKWVDTIPMSAEGQAFSWDPKEPNLFYGIIKKTREVVISRISRKGA</sequence>
<dbReference type="SUPFAM" id="SSF69322">
    <property type="entry name" value="Tricorn protease domain 2"/>
    <property type="match status" value="1"/>
</dbReference>
<evidence type="ECO:0000313" key="2">
    <source>
        <dbReference type="EMBL" id="SKA98401.1"/>
    </source>
</evidence>
<reference evidence="3" key="1">
    <citation type="submission" date="2017-02" db="EMBL/GenBank/DDBJ databases">
        <authorList>
            <person name="Varghese N."/>
            <person name="Submissions S."/>
        </authorList>
    </citation>
    <scope>NUCLEOTIDE SEQUENCE [LARGE SCALE GENOMIC DNA]</scope>
    <source>
        <strain evidence="3">ATCC 700200</strain>
    </source>
</reference>
<dbReference type="Proteomes" id="UP000190774">
    <property type="component" value="Unassembled WGS sequence"/>
</dbReference>
<accession>A0A1T4YAR1</accession>
<keyword evidence="3" id="KW-1185">Reference proteome</keyword>
<feature type="signal peptide" evidence="1">
    <location>
        <begin position="1"/>
        <end position="23"/>
    </location>
</feature>